<keyword evidence="1" id="KW-0472">Membrane</keyword>
<proteinExistence type="predicted"/>
<accession>M1WN83</accession>
<dbReference type="KEGG" id="dpi:BN4_10159"/>
<dbReference type="EMBL" id="FO203427">
    <property type="protein sequence ID" value="CCH47399.1"/>
    <property type="molecule type" value="Genomic_DNA"/>
</dbReference>
<name>M1WN83_PSEP2</name>
<keyword evidence="1" id="KW-1133">Transmembrane helix</keyword>
<dbReference type="PATRIC" id="fig|879567.3.peg.166"/>
<dbReference type="eggNOG" id="ENOG50318AT">
    <property type="taxonomic scope" value="Bacteria"/>
</dbReference>
<dbReference type="HOGENOM" id="CLU_2368252_0_0_7"/>
<organism evidence="2 3">
    <name type="scientific">Pseudodesulfovibrio piezophilus (strain DSM 21447 / JCM 15486 / C1TLV30)</name>
    <name type="common">Desulfovibrio piezophilus</name>
    <dbReference type="NCBI Taxonomy" id="1322246"/>
    <lineage>
        <taxon>Bacteria</taxon>
        <taxon>Pseudomonadati</taxon>
        <taxon>Thermodesulfobacteriota</taxon>
        <taxon>Desulfovibrionia</taxon>
        <taxon>Desulfovibrionales</taxon>
        <taxon>Desulfovibrionaceae</taxon>
    </lineage>
</organism>
<dbReference type="BioCyc" id="DPIE1322246:BN4_RS00850-MONOMER"/>
<evidence type="ECO:0000313" key="3">
    <source>
        <dbReference type="Proteomes" id="UP000011724"/>
    </source>
</evidence>
<evidence type="ECO:0000313" key="2">
    <source>
        <dbReference type="EMBL" id="CCH47399.1"/>
    </source>
</evidence>
<keyword evidence="3" id="KW-1185">Reference proteome</keyword>
<reference evidence="2 3" key="1">
    <citation type="journal article" date="2013" name="PLoS ONE">
        <title>The first genomic and proteomic characterization of a deep-sea sulfate reducer: insights into the piezophilic lifestyle of Desulfovibrio piezophilus.</title>
        <authorList>
            <person name="Pradel N."/>
            <person name="Ji B."/>
            <person name="Gimenez G."/>
            <person name="Talla E."/>
            <person name="Lenoble P."/>
            <person name="Garel M."/>
            <person name="Tamburini C."/>
            <person name="Fourquet P."/>
            <person name="Lebrun R."/>
            <person name="Bertin P."/>
            <person name="Denis Y."/>
            <person name="Pophillat M."/>
            <person name="Barbe V."/>
            <person name="Ollivier B."/>
            <person name="Dolla A."/>
        </authorList>
    </citation>
    <scope>NUCLEOTIDE SEQUENCE [LARGE SCALE GENOMIC DNA]</scope>
    <source>
        <strain evidence="3">DSM 10523 / SB164P1</strain>
    </source>
</reference>
<dbReference type="OrthoDB" id="5460650at2"/>
<keyword evidence="1" id="KW-0812">Transmembrane</keyword>
<reference evidence="3" key="2">
    <citation type="journal article" date="2013" name="Stand. Genomic Sci.">
        <title>Complete genome sequence of Desulfocapsa sulfexigens, a marine deltaproteobacterium specialized in disproportionating inorganic sulfur compounds.</title>
        <authorList>
            <person name="Finster K.W."/>
            <person name="Kjeldsen K.U."/>
            <person name="Kube M."/>
            <person name="Reinhardt R."/>
            <person name="Mussmann M."/>
            <person name="Amann R."/>
            <person name="Schreiber L."/>
        </authorList>
    </citation>
    <scope>NUCLEOTIDE SEQUENCE [LARGE SCALE GENOMIC DNA]</scope>
    <source>
        <strain evidence="3">DSM 10523 / SB164P1</strain>
    </source>
</reference>
<dbReference type="Proteomes" id="UP000011724">
    <property type="component" value="Chromosome"/>
</dbReference>
<gene>
    <name evidence="2" type="ordered locus">BN4_10159</name>
</gene>
<feature type="transmembrane region" description="Helical" evidence="1">
    <location>
        <begin position="6"/>
        <end position="29"/>
    </location>
</feature>
<protein>
    <submittedName>
        <fullName evidence="2">Uncharacterized protein</fullName>
    </submittedName>
</protein>
<sequence>MATVLRALGMLSWIGCALTLTFQSLSWIFTGNWRSLPLLDISSTFLGMDFLSIIHSLPLEMAVKAIYLLSTTELAVIFWWAGIFFFIVTLLWKVLLKK</sequence>
<dbReference type="RefSeq" id="WP_015413454.1">
    <property type="nucleotide sequence ID" value="NC_020409.1"/>
</dbReference>
<feature type="transmembrane region" description="Helical" evidence="1">
    <location>
        <begin position="77"/>
        <end position="96"/>
    </location>
</feature>
<evidence type="ECO:0000256" key="1">
    <source>
        <dbReference type="SAM" id="Phobius"/>
    </source>
</evidence>
<dbReference type="AlphaFoldDB" id="M1WN83"/>